<dbReference type="InterPro" id="IPR015886">
    <property type="entry name" value="H2TH_FPG"/>
</dbReference>
<comment type="catalytic activity">
    <reaction evidence="1">
        <text>Hydrolysis of DNA containing ring-opened 7-methylguanine residues, releasing 2,6-diamino-4-hydroxy-5-(N-methyl)formamidopyrimidine.</text>
        <dbReference type="EC" id="3.2.2.23"/>
    </reaction>
</comment>
<evidence type="ECO:0000259" key="10">
    <source>
        <dbReference type="PROSITE" id="PS51068"/>
    </source>
</evidence>
<keyword evidence="12" id="KW-1185">Reference proteome</keyword>
<dbReference type="SMART" id="SM01232">
    <property type="entry name" value="H2TH"/>
    <property type="match status" value="1"/>
</dbReference>
<dbReference type="Pfam" id="PF01149">
    <property type="entry name" value="Fapy_DNA_glyco"/>
    <property type="match status" value="1"/>
</dbReference>
<dbReference type="InterPro" id="IPR012319">
    <property type="entry name" value="FPG_cat"/>
</dbReference>
<dbReference type="Pfam" id="PF06831">
    <property type="entry name" value="H2TH"/>
    <property type="match status" value="1"/>
</dbReference>
<reference evidence="11 12" key="1">
    <citation type="submission" date="2023-07" db="EMBL/GenBank/DDBJ databases">
        <authorList>
            <person name="Lian W.-H."/>
        </authorList>
    </citation>
    <scope>NUCLEOTIDE SEQUENCE [LARGE SCALE GENOMIC DNA]</scope>
    <source>
        <strain evidence="11 12">SYSU DXS3180</strain>
    </source>
</reference>
<dbReference type="EMBL" id="JAULBC010000003">
    <property type="protein sequence ID" value="MEX6688222.1"/>
    <property type="molecule type" value="Genomic_DNA"/>
</dbReference>
<evidence type="ECO:0000256" key="9">
    <source>
        <dbReference type="ARBA" id="ARBA00023295"/>
    </source>
</evidence>
<dbReference type="InterPro" id="IPR010979">
    <property type="entry name" value="Ribosomal_uS13-like_H2TH"/>
</dbReference>
<dbReference type="Gene3D" id="1.10.8.50">
    <property type="match status" value="1"/>
</dbReference>
<keyword evidence="4" id="KW-0378">Hydrolase</keyword>
<dbReference type="RefSeq" id="WP_369329631.1">
    <property type="nucleotide sequence ID" value="NZ_JAULBC010000003.1"/>
</dbReference>
<evidence type="ECO:0000256" key="6">
    <source>
        <dbReference type="ARBA" id="ARBA00023204"/>
    </source>
</evidence>
<comment type="caution">
    <text evidence="11">The sequence shown here is derived from an EMBL/GenBank/DDBJ whole genome shotgun (WGS) entry which is preliminary data.</text>
</comment>
<evidence type="ECO:0000313" key="12">
    <source>
        <dbReference type="Proteomes" id="UP001560573"/>
    </source>
</evidence>
<evidence type="ECO:0000313" key="11">
    <source>
        <dbReference type="EMBL" id="MEX6688222.1"/>
    </source>
</evidence>
<keyword evidence="6" id="KW-0234">DNA repair</keyword>
<dbReference type="SMART" id="SM00898">
    <property type="entry name" value="Fapy_DNA_glyco"/>
    <property type="match status" value="1"/>
</dbReference>
<dbReference type="SUPFAM" id="SSF46946">
    <property type="entry name" value="S13-like H2TH domain"/>
    <property type="match status" value="1"/>
</dbReference>
<evidence type="ECO:0000256" key="3">
    <source>
        <dbReference type="ARBA" id="ARBA00022763"/>
    </source>
</evidence>
<evidence type="ECO:0000256" key="5">
    <source>
        <dbReference type="ARBA" id="ARBA00023125"/>
    </source>
</evidence>
<accession>A0ABV3ZEB7</accession>
<keyword evidence="7" id="KW-0456">Lyase</keyword>
<evidence type="ECO:0000256" key="1">
    <source>
        <dbReference type="ARBA" id="ARBA00001668"/>
    </source>
</evidence>
<feature type="domain" description="Formamidopyrimidine-DNA glycosylase catalytic" evidence="10">
    <location>
        <begin position="2"/>
        <end position="112"/>
    </location>
</feature>
<dbReference type="SUPFAM" id="SSF81624">
    <property type="entry name" value="N-terminal domain of MutM-like DNA repair proteins"/>
    <property type="match status" value="1"/>
</dbReference>
<keyword evidence="9" id="KW-0326">Glycosidase</keyword>
<evidence type="ECO:0000256" key="4">
    <source>
        <dbReference type="ARBA" id="ARBA00022801"/>
    </source>
</evidence>
<keyword evidence="8" id="KW-0511">Multifunctional enzyme</keyword>
<proteinExistence type="inferred from homology"/>
<keyword evidence="5" id="KW-0238">DNA-binding</keyword>
<evidence type="ECO:0000256" key="2">
    <source>
        <dbReference type="ARBA" id="ARBA00009409"/>
    </source>
</evidence>
<dbReference type="Gene3D" id="3.20.190.10">
    <property type="entry name" value="MutM-like, N-terminal"/>
    <property type="match status" value="1"/>
</dbReference>
<sequence length="258" mass="28650">MPELPDLEVFSRNLTKHLKGKRIAKVVCNSKKLNVSPARLNKDLQDNTVKNFTREGKELYLNTREGNILALHLMLHGQLALSDNDEKPRHVILQLVFSDGSSLSLTDYQGAAKPTLNPDEKEAPDALDKKANAAYFSKEFTGKRTSVKNMLMDQSFIRGIGNAYADEILWKSGISPFSIAGKIPPDKIKALVKAIKSVVKQAEKQILKADPDIISGEIRDFLSVHNAKKSNTPTGTPIKKKATGGRKTYYTDEQKLYA</sequence>
<dbReference type="PANTHER" id="PTHR22993:SF9">
    <property type="entry name" value="FORMAMIDOPYRIMIDINE-DNA GLYCOSYLASE"/>
    <property type="match status" value="1"/>
</dbReference>
<name>A0ABV3ZEB7_9BACT</name>
<evidence type="ECO:0000256" key="8">
    <source>
        <dbReference type="ARBA" id="ARBA00023268"/>
    </source>
</evidence>
<protein>
    <submittedName>
        <fullName evidence="11">DNA-formamidopyrimidine glycosylase family protein</fullName>
    </submittedName>
</protein>
<comment type="similarity">
    <text evidence="2">Belongs to the FPG family.</text>
</comment>
<dbReference type="Proteomes" id="UP001560573">
    <property type="component" value="Unassembled WGS sequence"/>
</dbReference>
<evidence type="ECO:0000256" key="7">
    <source>
        <dbReference type="ARBA" id="ARBA00023239"/>
    </source>
</evidence>
<dbReference type="PANTHER" id="PTHR22993">
    <property type="entry name" value="FORMAMIDOPYRIMIDINE-DNA GLYCOSYLASE"/>
    <property type="match status" value="1"/>
</dbReference>
<dbReference type="PROSITE" id="PS51068">
    <property type="entry name" value="FPG_CAT"/>
    <property type="match status" value="1"/>
</dbReference>
<organism evidence="11 12">
    <name type="scientific">Danxiaibacter flavus</name>
    <dbReference type="NCBI Taxonomy" id="3049108"/>
    <lineage>
        <taxon>Bacteria</taxon>
        <taxon>Pseudomonadati</taxon>
        <taxon>Bacteroidota</taxon>
        <taxon>Chitinophagia</taxon>
        <taxon>Chitinophagales</taxon>
        <taxon>Chitinophagaceae</taxon>
        <taxon>Danxiaibacter</taxon>
    </lineage>
</organism>
<gene>
    <name evidence="11" type="ORF">QTN47_11985</name>
</gene>
<dbReference type="InterPro" id="IPR035937">
    <property type="entry name" value="FPG_N"/>
</dbReference>
<keyword evidence="3" id="KW-0227">DNA damage</keyword>